<feature type="compositionally biased region" description="Low complexity" evidence="1">
    <location>
        <begin position="75"/>
        <end position="87"/>
    </location>
</feature>
<gene>
    <name evidence="2" type="ORF">LSAA_2321</name>
</gene>
<dbReference type="Proteomes" id="UP000675881">
    <property type="component" value="Chromosome 10"/>
</dbReference>
<name>A0A7R8CF94_LEPSM</name>
<reference evidence="2" key="1">
    <citation type="submission" date="2021-02" db="EMBL/GenBank/DDBJ databases">
        <authorList>
            <person name="Bekaert M."/>
        </authorList>
    </citation>
    <scope>NUCLEOTIDE SEQUENCE</scope>
    <source>
        <strain evidence="2">IoA-00</strain>
    </source>
</reference>
<feature type="region of interest" description="Disordered" evidence="1">
    <location>
        <begin position="149"/>
        <end position="175"/>
    </location>
</feature>
<proteinExistence type="predicted"/>
<organism evidence="2 3">
    <name type="scientific">Lepeophtheirus salmonis</name>
    <name type="common">Salmon louse</name>
    <name type="synonym">Caligus salmonis</name>
    <dbReference type="NCBI Taxonomy" id="72036"/>
    <lineage>
        <taxon>Eukaryota</taxon>
        <taxon>Metazoa</taxon>
        <taxon>Ecdysozoa</taxon>
        <taxon>Arthropoda</taxon>
        <taxon>Crustacea</taxon>
        <taxon>Multicrustacea</taxon>
        <taxon>Hexanauplia</taxon>
        <taxon>Copepoda</taxon>
        <taxon>Siphonostomatoida</taxon>
        <taxon>Caligidae</taxon>
        <taxon>Lepeophtheirus</taxon>
    </lineage>
</organism>
<evidence type="ECO:0000313" key="3">
    <source>
        <dbReference type="Proteomes" id="UP000675881"/>
    </source>
</evidence>
<dbReference type="EMBL" id="HG994589">
    <property type="protein sequence ID" value="CAF2798772.1"/>
    <property type="molecule type" value="Genomic_DNA"/>
</dbReference>
<feature type="region of interest" description="Disordered" evidence="1">
    <location>
        <begin position="1"/>
        <end position="27"/>
    </location>
</feature>
<evidence type="ECO:0000313" key="2">
    <source>
        <dbReference type="EMBL" id="CAF2798772.1"/>
    </source>
</evidence>
<keyword evidence="3" id="KW-1185">Reference proteome</keyword>
<feature type="compositionally biased region" description="Basic and acidic residues" evidence="1">
    <location>
        <begin position="1"/>
        <end position="12"/>
    </location>
</feature>
<accession>A0A7R8CF94</accession>
<feature type="region of interest" description="Disordered" evidence="1">
    <location>
        <begin position="66"/>
        <end position="87"/>
    </location>
</feature>
<protein>
    <submittedName>
        <fullName evidence="2">(salmon louse) hypothetical protein</fullName>
    </submittedName>
</protein>
<evidence type="ECO:0000256" key="1">
    <source>
        <dbReference type="SAM" id="MobiDB-lite"/>
    </source>
</evidence>
<dbReference type="AlphaFoldDB" id="A0A7R8CF94"/>
<sequence>MTERRFLEEPRGRGRSPVRLRKDLDPKTRTGINAGLRCYFGFRVLLEEELSNDSLKNPQLLEAESRSVAKKRSIRVSSSSDSGVEQEEQLLLGEQAGEGGKGVVSEKKLTKQHMSSSPLSYLYNTRPVLRSRAFSLFLFHSYYERNTEKREARTRRRRCPHMERSTNNPLKGTYY</sequence>
<feature type="compositionally biased region" description="Polar residues" evidence="1">
    <location>
        <begin position="165"/>
        <end position="175"/>
    </location>
</feature>